<reference evidence="1 2" key="1">
    <citation type="submission" date="2017-06" db="EMBL/GenBank/DDBJ databases">
        <title>Genome sequencing of cyanobaciteial culture collection at National Institute for Environmental Studies (NIES).</title>
        <authorList>
            <person name="Hirose Y."/>
            <person name="Shimura Y."/>
            <person name="Fujisawa T."/>
            <person name="Nakamura Y."/>
            <person name="Kawachi M."/>
        </authorList>
    </citation>
    <scope>NUCLEOTIDE SEQUENCE [LARGE SCALE GENOMIC DNA]</scope>
    <source>
        <strain evidence="1 2">NIES-806</strain>
    </source>
</reference>
<sequence length="49" mass="5578">MLAANDTTAIEEPSNREPFQHLLIGLRKAVISTIHNLQVFGYTDFGDWF</sequence>
<dbReference type="AlphaFoldDB" id="A0A1Z4V204"/>
<name>A0A1Z4V204_9CYAN</name>
<dbReference type="OrthoDB" id="516702at2"/>
<evidence type="ECO:0000313" key="1">
    <source>
        <dbReference type="EMBL" id="BAZ85507.1"/>
    </source>
</evidence>
<keyword evidence="2" id="KW-1185">Reference proteome</keyword>
<evidence type="ECO:0000313" key="2">
    <source>
        <dbReference type="Proteomes" id="UP000218702"/>
    </source>
</evidence>
<dbReference type="KEGG" id="dcm:NIES806_17100"/>
<protein>
    <submittedName>
        <fullName evidence="1">Uncharacterized protein</fullName>
    </submittedName>
</protein>
<gene>
    <name evidence="1" type="ORF">NIES806_17100</name>
</gene>
<dbReference type="EMBL" id="AP018316">
    <property type="protein sequence ID" value="BAZ85507.1"/>
    <property type="molecule type" value="Genomic_DNA"/>
</dbReference>
<organism evidence="1 2">
    <name type="scientific">Dolichospermum compactum NIES-806</name>
    <dbReference type="NCBI Taxonomy" id="1973481"/>
    <lineage>
        <taxon>Bacteria</taxon>
        <taxon>Bacillati</taxon>
        <taxon>Cyanobacteriota</taxon>
        <taxon>Cyanophyceae</taxon>
        <taxon>Nostocales</taxon>
        <taxon>Aphanizomenonaceae</taxon>
        <taxon>Dolichospermum</taxon>
        <taxon>Dolichospermum compactum</taxon>
    </lineage>
</organism>
<proteinExistence type="predicted"/>
<dbReference type="Proteomes" id="UP000218702">
    <property type="component" value="Chromosome"/>
</dbReference>
<accession>A0A1Z4V204</accession>